<feature type="domain" description="Amine oxidase" evidence="11">
    <location>
        <begin position="17"/>
        <end position="474"/>
    </location>
</feature>
<dbReference type="PANTHER" id="PTHR43734:SF7">
    <property type="entry name" value="4,4'-DIAPONEUROSPORENE OXYGENASE"/>
    <property type="match status" value="1"/>
</dbReference>
<evidence type="ECO:0000256" key="4">
    <source>
        <dbReference type="ARBA" id="ARBA00037901"/>
    </source>
</evidence>
<dbReference type="Proteomes" id="UP000217561">
    <property type="component" value="Unassembled WGS sequence"/>
</dbReference>
<keyword evidence="3 10" id="KW-0560">Oxidoreductase</keyword>
<dbReference type="NCBIfam" id="TIGR02734">
    <property type="entry name" value="crtI_fam"/>
    <property type="match status" value="1"/>
</dbReference>
<comment type="similarity">
    <text evidence="5">Belongs to the carotenoid/retinoid oxidoreductase family. CrtP subfamily.</text>
</comment>
<accession>A0ABX4HPP6</accession>
<evidence type="ECO:0000256" key="9">
    <source>
        <dbReference type="ARBA" id="ARBA00048532"/>
    </source>
</evidence>
<dbReference type="EMBL" id="NSGH01000016">
    <property type="protein sequence ID" value="PBB05164.1"/>
    <property type="molecule type" value="Genomic_DNA"/>
</dbReference>
<dbReference type="Gene3D" id="3.50.50.60">
    <property type="entry name" value="FAD/NAD(P)-binding domain"/>
    <property type="match status" value="2"/>
</dbReference>
<dbReference type="InterPro" id="IPR002937">
    <property type="entry name" value="Amino_oxidase"/>
</dbReference>
<evidence type="ECO:0000259" key="11">
    <source>
        <dbReference type="Pfam" id="PF01593"/>
    </source>
</evidence>
<evidence type="ECO:0000313" key="13">
    <source>
        <dbReference type="Proteomes" id="UP000217561"/>
    </source>
</evidence>
<evidence type="ECO:0000256" key="1">
    <source>
        <dbReference type="ARBA" id="ARBA00001974"/>
    </source>
</evidence>
<dbReference type="InterPro" id="IPR014105">
    <property type="entry name" value="Carotenoid/retinoid_OxRdtase"/>
</dbReference>
<keyword evidence="13" id="KW-1185">Reference proteome</keyword>
<protein>
    <recommendedName>
        <fullName evidence="6">4,4'-diaponeurosporene oxygenase</fullName>
    </recommendedName>
    <alternativeName>
        <fullName evidence="7">4,4'-diaponeurosporene oxidase</fullName>
    </alternativeName>
    <alternativeName>
        <fullName evidence="8">Carotenoid oxidase</fullName>
    </alternativeName>
</protein>
<dbReference type="SUPFAM" id="SSF51905">
    <property type="entry name" value="FAD/NAD(P)-binding domain"/>
    <property type="match status" value="1"/>
</dbReference>
<dbReference type="PANTHER" id="PTHR43734">
    <property type="entry name" value="PHYTOENE DESATURASE"/>
    <property type="match status" value="1"/>
</dbReference>
<dbReference type="PRINTS" id="PR00420">
    <property type="entry name" value="RNGMNOXGNASE"/>
</dbReference>
<evidence type="ECO:0000256" key="7">
    <source>
        <dbReference type="ARBA" id="ARBA00041900"/>
    </source>
</evidence>
<evidence type="ECO:0000256" key="6">
    <source>
        <dbReference type="ARBA" id="ARBA00039159"/>
    </source>
</evidence>
<dbReference type="Pfam" id="PF01593">
    <property type="entry name" value="Amino_oxidase"/>
    <property type="match status" value="1"/>
</dbReference>
<gene>
    <name evidence="12" type="ORF">CKW00_10220</name>
</gene>
<evidence type="ECO:0000256" key="8">
    <source>
        <dbReference type="ARBA" id="ARBA00042619"/>
    </source>
</evidence>
<organism evidence="12 13">
    <name type="scientific">Salimicrobium humidisoli</name>
    <dbReference type="NCBI Taxonomy" id="2029857"/>
    <lineage>
        <taxon>Bacteria</taxon>
        <taxon>Bacillati</taxon>
        <taxon>Bacillota</taxon>
        <taxon>Bacilli</taxon>
        <taxon>Bacillales</taxon>
        <taxon>Bacillaceae</taxon>
        <taxon>Salimicrobium</taxon>
    </lineage>
</organism>
<evidence type="ECO:0000256" key="5">
    <source>
        <dbReference type="ARBA" id="ARBA00038194"/>
    </source>
</evidence>
<evidence type="ECO:0000256" key="3">
    <source>
        <dbReference type="ARBA" id="ARBA00023002"/>
    </source>
</evidence>
<keyword evidence="2 10" id="KW-0125">Carotenoid biosynthesis</keyword>
<comment type="pathway">
    <text evidence="4">Carotenoid biosynthesis; staphyloxanthin biosynthesis; staphyloxanthin from farnesyl diphosphate: step 3/5.</text>
</comment>
<name>A0ABX4HPP6_9BACI</name>
<evidence type="ECO:0000256" key="10">
    <source>
        <dbReference type="RuleBase" id="RU362075"/>
    </source>
</evidence>
<comment type="cofactor">
    <cofactor evidence="1">
        <name>FAD</name>
        <dbReference type="ChEBI" id="CHEBI:57692"/>
    </cofactor>
</comment>
<comment type="caution">
    <text evidence="12">The sequence shown here is derived from an EMBL/GenBank/DDBJ whole genome shotgun (WGS) entry which is preliminary data.</text>
</comment>
<evidence type="ECO:0000313" key="12">
    <source>
        <dbReference type="EMBL" id="PBB05164.1"/>
    </source>
</evidence>
<proteinExistence type="inferred from homology"/>
<comment type="catalytic activity">
    <reaction evidence="9">
        <text>all-trans-4,4'-diaponeurosporene + 2 AH2 + 2 O2 = 4,4'-diaponeurosporenal + 2 A + 3 H2O</text>
        <dbReference type="Rhea" id="RHEA:56104"/>
        <dbReference type="ChEBI" id="CHEBI:13193"/>
        <dbReference type="ChEBI" id="CHEBI:15377"/>
        <dbReference type="ChEBI" id="CHEBI:15379"/>
        <dbReference type="ChEBI" id="CHEBI:17499"/>
        <dbReference type="ChEBI" id="CHEBI:62743"/>
        <dbReference type="ChEBI" id="CHEBI:79065"/>
    </reaction>
</comment>
<evidence type="ECO:0000256" key="2">
    <source>
        <dbReference type="ARBA" id="ARBA00022746"/>
    </source>
</evidence>
<dbReference type="InterPro" id="IPR036188">
    <property type="entry name" value="FAD/NAD-bd_sf"/>
</dbReference>
<reference evidence="12 13" key="1">
    <citation type="submission" date="2017-08" db="EMBL/GenBank/DDBJ databases">
        <title>Salimicrobium alkalisoli sp. nov., isolated from saline alkaline soil.</title>
        <authorList>
            <person name="Zhang G."/>
            <person name="Xiong Q."/>
        </authorList>
    </citation>
    <scope>NUCLEOTIDE SEQUENCE [LARGE SCALE GENOMIC DNA]</scope>
    <source>
        <strain evidence="12 13">WN024</strain>
    </source>
</reference>
<sequence>MEGAYVFMKTIIVGGGLAGLSAAVTLASEGVETVLYEKSSHFGGKMKSVDMDGFHFDFGPNTITMPYVFENVLRKGGMGGTLSYEKLSTHTRNQFPDGTVFDLSSDRDVMIRQLNRMDEKGSGRYDRFSEAISKLFDTSYSSFLTRVFTGKKDYVSASLLTSTMQVRPMQSMNSFYRRYFSSPHVIDALNRYATYVGSDPYRAPATFAMIAYLELMEGVYYVRGGNTKIAETMVQAAENCGASLHKNREVISLLKKGKRIEGVVLEDGEKVKADNVIINGDLAHTLPSLLEEEKPEYDPSISAFVILAGIDGTLPLHHHHLFFSADYKKEFSELRSGEYPEDPTIYIATSRKSDPSISPDGDNCFIMVNAPPGRSVDKEEYKRVIYNKLENSGIHLSERILFEQIWTPFDIEKEFSSFQGALYGPSVNNRKQAFLRPRNKSDRFDNLYFAGGSTHPGGGSPIVTLSGQNVANYLLNKIVN</sequence>